<proteinExistence type="predicted"/>
<dbReference type="AlphaFoldDB" id="A0A1G2E3K4"/>
<sequence>MLLGAIFALTLSHHMPISLPLAIGSVAKKDAPFLRRGRGGNKAVMRASKKRKQQLRAKKVMRGAKNRR</sequence>
<evidence type="ECO:0000313" key="2">
    <source>
        <dbReference type="EMBL" id="OGZ20434.1"/>
    </source>
</evidence>
<feature type="region of interest" description="Disordered" evidence="1">
    <location>
        <begin position="37"/>
        <end position="68"/>
    </location>
</feature>
<evidence type="ECO:0000256" key="1">
    <source>
        <dbReference type="SAM" id="MobiDB-lite"/>
    </source>
</evidence>
<accession>A0A1G2E3K4</accession>
<name>A0A1G2E3K4_9BACT</name>
<dbReference type="Proteomes" id="UP000178106">
    <property type="component" value="Unassembled WGS sequence"/>
</dbReference>
<dbReference type="EMBL" id="MHLU01000017">
    <property type="protein sequence ID" value="OGZ20434.1"/>
    <property type="molecule type" value="Genomic_DNA"/>
</dbReference>
<organism evidence="2 3">
    <name type="scientific">Candidatus Lloydbacteria bacterium RIFOXYC12_FULL_46_25</name>
    <dbReference type="NCBI Taxonomy" id="1798670"/>
    <lineage>
        <taxon>Bacteria</taxon>
        <taxon>Candidatus Lloydiibacteriota</taxon>
    </lineage>
</organism>
<protein>
    <submittedName>
        <fullName evidence="2">Uncharacterized protein</fullName>
    </submittedName>
</protein>
<reference evidence="2 3" key="1">
    <citation type="journal article" date="2016" name="Nat. Commun.">
        <title>Thousands of microbial genomes shed light on interconnected biogeochemical processes in an aquifer system.</title>
        <authorList>
            <person name="Anantharaman K."/>
            <person name="Brown C.T."/>
            <person name="Hug L.A."/>
            <person name="Sharon I."/>
            <person name="Castelle C.J."/>
            <person name="Probst A.J."/>
            <person name="Thomas B.C."/>
            <person name="Singh A."/>
            <person name="Wilkins M.J."/>
            <person name="Karaoz U."/>
            <person name="Brodie E.L."/>
            <person name="Williams K.H."/>
            <person name="Hubbard S.S."/>
            <person name="Banfield J.F."/>
        </authorList>
    </citation>
    <scope>NUCLEOTIDE SEQUENCE [LARGE SCALE GENOMIC DNA]</scope>
</reference>
<gene>
    <name evidence="2" type="ORF">A2494_00965</name>
</gene>
<feature type="compositionally biased region" description="Basic residues" evidence="1">
    <location>
        <begin position="47"/>
        <end position="68"/>
    </location>
</feature>
<comment type="caution">
    <text evidence="2">The sequence shown here is derived from an EMBL/GenBank/DDBJ whole genome shotgun (WGS) entry which is preliminary data.</text>
</comment>
<evidence type="ECO:0000313" key="3">
    <source>
        <dbReference type="Proteomes" id="UP000178106"/>
    </source>
</evidence>